<dbReference type="PANTHER" id="PTHR11748">
    <property type="entry name" value="D-LACTATE DEHYDROGENASE"/>
    <property type="match status" value="1"/>
</dbReference>
<dbReference type="InterPro" id="IPR016171">
    <property type="entry name" value="Vanillyl_alc_oxidase_C-sub2"/>
</dbReference>
<accession>A0A1H6IRG6</accession>
<dbReference type="GO" id="GO:0004458">
    <property type="term" value="F:D-lactate dehydrogenase (cytochrome) activity"/>
    <property type="evidence" value="ECO:0007669"/>
    <property type="project" value="UniProtKB-EC"/>
</dbReference>
<gene>
    <name evidence="10" type="ORF">SAMN05192561_103181</name>
</gene>
<feature type="compositionally biased region" description="Polar residues" evidence="8">
    <location>
        <begin position="9"/>
        <end position="21"/>
    </location>
</feature>
<keyword evidence="5" id="KW-0809">Transit peptide</keyword>
<dbReference type="PROSITE" id="PS51387">
    <property type="entry name" value="FAD_PCMH"/>
    <property type="match status" value="1"/>
</dbReference>
<dbReference type="FunFam" id="3.30.70.2740:FF:000001">
    <property type="entry name" value="D-lactate dehydrogenase mitochondrial"/>
    <property type="match status" value="1"/>
</dbReference>
<evidence type="ECO:0000256" key="2">
    <source>
        <dbReference type="ARBA" id="ARBA00008000"/>
    </source>
</evidence>
<dbReference type="InterPro" id="IPR016166">
    <property type="entry name" value="FAD-bd_PCMH"/>
</dbReference>
<evidence type="ECO:0000256" key="7">
    <source>
        <dbReference type="ARBA" id="ARBA00038897"/>
    </source>
</evidence>
<evidence type="ECO:0000256" key="3">
    <source>
        <dbReference type="ARBA" id="ARBA00022630"/>
    </source>
</evidence>
<dbReference type="Gene3D" id="3.30.70.2740">
    <property type="match status" value="1"/>
</dbReference>
<evidence type="ECO:0000256" key="6">
    <source>
        <dbReference type="ARBA" id="ARBA00023002"/>
    </source>
</evidence>
<dbReference type="InterPro" id="IPR036318">
    <property type="entry name" value="FAD-bd_PCMH-like_sf"/>
</dbReference>
<keyword evidence="6" id="KW-0560">Oxidoreductase</keyword>
<dbReference type="GO" id="GO:1903457">
    <property type="term" value="P:lactate catabolic process"/>
    <property type="evidence" value="ECO:0007669"/>
    <property type="project" value="TreeGrafter"/>
</dbReference>
<comment type="cofactor">
    <cofactor evidence="1">
        <name>FAD</name>
        <dbReference type="ChEBI" id="CHEBI:57692"/>
    </cofactor>
</comment>
<dbReference type="AlphaFoldDB" id="A0A1H6IRG6"/>
<keyword evidence="11" id="KW-1185">Reference proteome</keyword>
<organism evidence="10 11">
    <name type="scientific">Halopenitus malekzadehii</name>
    <dbReference type="NCBI Taxonomy" id="1267564"/>
    <lineage>
        <taxon>Archaea</taxon>
        <taxon>Methanobacteriati</taxon>
        <taxon>Methanobacteriota</taxon>
        <taxon>Stenosarchaea group</taxon>
        <taxon>Halobacteria</taxon>
        <taxon>Halobacteriales</taxon>
        <taxon>Haloferacaceae</taxon>
        <taxon>Halopenitus</taxon>
    </lineage>
</organism>
<dbReference type="EC" id="1.1.2.4" evidence="7"/>
<evidence type="ECO:0000256" key="8">
    <source>
        <dbReference type="SAM" id="MobiDB-lite"/>
    </source>
</evidence>
<sequence>MDIEFLDDTSLSESQIATSDQSLEDHSSDWGTMPGEEHPPDVVVWPESTEDVSSVLAAANDRGIPVTPYAAGTSLEGHAVPVEGGISMNMTRMDDVLDVRPDDFQIDVQPGILGSVVDETVAEHGLFFPPLPSSGKISTIGGMIANDASGMQTVKYGEIHDWVLRLEAVLADGTVIETGSRASKTSAGYNLMDLLVGSEGTLAVVTEATLELAGIPEQIWGGRVVFPNRTEASAAIADAVRSGVDVAKIELIDELSAAMANRYLDADLPDVPMAFVEFHANHHVESEIEFFRSILAGYEVEDVQIAESGPEMERLWEVREEMASALKQYDPDLTMLTSGDVTVPISKYAELIDHISTLEAEHDLEIPCFGHAGDGNIHYTVMVRRDDPDHRALGERVDAEIVHHAIELGGTCTGEHGVGRGKTAYLPEEFNQATVDTMGRIKETMDPNGILNPGKLF</sequence>
<dbReference type="Gene3D" id="1.10.45.10">
    <property type="entry name" value="Vanillyl-alcohol Oxidase, Chain A, domain 4"/>
    <property type="match status" value="1"/>
</dbReference>
<protein>
    <recommendedName>
        <fullName evidence="7">D-lactate dehydrogenase (cytochrome)</fullName>
        <ecNumber evidence="7">1.1.2.4</ecNumber>
    </recommendedName>
</protein>
<dbReference type="SUPFAM" id="SSF55103">
    <property type="entry name" value="FAD-linked oxidases, C-terminal domain"/>
    <property type="match status" value="1"/>
</dbReference>
<feature type="domain" description="FAD-binding PCMH-type" evidence="9">
    <location>
        <begin position="36"/>
        <end position="215"/>
    </location>
</feature>
<evidence type="ECO:0000313" key="11">
    <source>
        <dbReference type="Proteomes" id="UP000199215"/>
    </source>
</evidence>
<dbReference type="PANTHER" id="PTHR11748:SF111">
    <property type="entry name" value="D-LACTATE DEHYDROGENASE, MITOCHONDRIAL-RELATED"/>
    <property type="match status" value="1"/>
</dbReference>
<dbReference type="GO" id="GO:0008720">
    <property type="term" value="F:D-lactate dehydrogenase (NAD+) activity"/>
    <property type="evidence" value="ECO:0007669"/>
    <property type="project" value="TreeGrafter"/>
</dbReference>
<name>A0A1H6IRG6_9EURY</name>
<dbReference type="InterPro" id="IPR006094">
    <property type="entry name" value="Oxid_FAD_bind_N"/>
</dbReference>
<dbReference type="InterPro" id="IPR016164">
    <property type="entry name" value="FAD-linked_Oxase-like_C"/>
</dbReference>
<dbReference type="FunFam" id="1.10.45.10:FF:000001">
    <property type="entry name" value="D-lactate dehydrogenase mitochondrial"/>
    <property type="match status" value="1"/>
</dbReference>
<keyword evidence="3" id="KW-0285">Flavoprotein</keyword>
<evidence type="ECO:0000313" key="10">
    <source>
        <dbReference type="EMBL" id="SEH50153.1"/>
    </source>
</evidence>
<evidence type="ECO:0000256" key="1">
    <source>
        <dbReference type="ARBA" id="ARBA00001974"/>
    </source>
</evidence>
<dbReference type="OrthoDB" id="26910at2157"/>
<reference evidence="10 11" key="1">
    <citation type="submission" date="2016-10" db="EMBL/GenBank/DDBJ databases">
        <authorList>
            <person name="de Groot N.N."/>
        </authorList>
    </citation>
    <scope>NUCLEOTIDE SEQUENCE [LARGE SCALE GENOMIC DNA]</scope>
    <source>
        <strain evidence="10 11">IBRC-M10418</strain>
    </source>
</reference>
<evidence type="ECO:0000256" key="4">
    <source>
        <dbReference type="ARBA" id="ARBA00022827"/>
    </source>
</evidence>
<dbReference type="Proteomes" id="UP000199215">
    <property type="component" value="Unassembled WGS sequence"/>
</dbReference>
<dbReference type="GO" id="GO:0071949">
    <property type="term" value="F:FAD binding"/>
    <property type="evidence" value="ECO:0007669"/>
    <property type="project" value="InterPro"/>
</dbReference>
<dbReference type="SUPFAM" id="SSF56176">
    <property type="entry name" value="FAD-binding/transporter-associated domain-like"/>
    <property type="match status" value="1"/>
</dbReference>
<keyword evidence="4" id="KW-0274">FAD</keyword>
<evidence type="ECO:0000256" key="5">
    <source>
        <dbReference type="ARBA" id="ARBA00022946"/>
    </source>
</evidence>
<proteinExistence type="inferred from homology"/>
<dbReference type="InterPro" id="IPR004113">
    <property type="entry name" value="FAD-bd_oxidored_4_C"/>
</dbReference>
<dbReference type="Pfam" id="PF02913">
    <property type="entry name" value="FAD-oxidase_C"/>
    <property type="match status" value="1"/>
</dbReference>
<dbReference type="RefSeq" id="WP_092816747.1">
    <property type="nucleotide sequence ID" value="NZ_FNWU01000003.1"/>
</dbReference>
<dbReference type="EMBL" id="FNWU01000003">
    <property type="protein sequence ID" value="SEH50153.1"/>
    <property type="molecule type" value="Genomic_DNA"/>
</dbReference>
<dbReference type="Pfam" id="PF01565">
    <property type="entry name" value="FAD_binding_4"/>
    <property type="match status" value="1"/>
</dbReference>
<evidence type="ECO:0000259" key="9">
    <source>
        <dbReference type="PROSITE" id="PS51387"/>
    </source>
</evidence>
<dbReference type="Gene3D" id="3.30.465.10">
    <property type="match status" value="1"/>
</dbReference>
<dbReference type="STRING" id="1267564.SAMN05192561_103181"/>
<feature type="region of interest" description="Disordered" evidence="8">
    <location>
        <begin position="1"/>
        <end position="39"/>
    </location>
</feature>
<comment type="similarity">
    <text evidence="2">Belongs to the FAD-binding oxidoreductase/transferase type 4 family.</text>
</comment>
<dbReference type="InterPro" id="IPR016169">
    <property type="entry name" value="FAD-bd_PCMH_sub2"/>
</dbReference>